<feature type="transmembrane region" description="Helical" evidence="1">
    <location>
        <begin position="219"/>
        <end position="242"/>
    </location>
</feature>
<feature type="transmembrane region" description="Helical" evidence="1">
    <location>
        <begin position="193"/>
        <end position="213"/>
    </location>
</feature>
<keyword evidence="1" id="KW-0472">Membrane</keyword>
<keyword evidence="3" id="KW-1185">Reference proteome</keyword>
<evidence type="ECO:0000256" key="1">
    <source>
        <dbReference type="SAM" id="Phobius"/>
    </source>
</evidence>
<accession>A0ABW2B4A4</accession>
<dbReference type="Proteomes" id="UP001596353">
    <property type="component" value="Unassembled WGS sequence"/>
</dbReference>
<dbReference type="EMBL" id="JBHSWG010000001">
    <property type="protein sequence ID" value="MFC6760585.1"/>
    <property type="molecule type" value="Genomic_DNA"/>
</dbReference>
<sequence length="314" mass="34874">MANYDAGHYFLTVMAPLQRDAFVMVDGVRRSVIDHVRHMLATLPTAQQDHFSAESGLMSPFARVPGTHFAHLFMIDTLHYNGRRPSNPIIDLLENVQLTIPEEVDALPHAYLVLAADFDSPDGSDDALRAYTDGLWVHMAAELRMLYRHCDGFGDVRDAATFFAFVKQGQVHTNLPFNDYWTYEPRMPSPTRWMAAASALMVVLAVMALHWGIWPGGGWSLFFTTSFALVAVNIAIVARFGLTPFPPAPDSDLPSILKALHVQQSFLQFGIDNLGKGGAELRRAFDAYCETNRPLDVDGPRQKPGVLWSDGGNK</sequence>
<keyword evidence="1" id="KW-0812">Transmembrane</keyword>
<evidence type="ECO:0000313" key="2">
    <source>
        <dbReference type="EMBL" id="MFC6760585.1"/>
    </source>
</evidence>
<comment type="caution">
    <text evidence="2">The sequence shown here is derived from an EMBL/GenBank/DDBJ whole genome shotgun (WGS) entry which is preliminary data.</text>
</comment>
<name>A0ABW2B4A4_9RHOB</name>
<organism evidence="2 3">
    <name type="scientific">Sulfitobacter porphyrae</name>
    <dbReference type="NCBI Taxonomy" id="1246864"/>
    <lineage>
        <taxon>Bacteria</taxon>
        <taxon>Pseudomonadati</taxon>
        <taxon>Pseudomonadota</taxon>
        <taxon>Alphaproteobacteria</taxon>
        <taxon>Rhodobacterales</taxon>
        <taxon>Roseobacteraceae</taxon>
        <taxon>Sulfitobacter</taxon>
    </lineage>
</organism>
<proteinExistence type="predicted"/>
<gene>
    <name evidence="2" type="ORF">ACFQFQ_15555</name>
</gene>
<evidence type="ECO:0000313" key="3">
    <source>
        <dbReference type="Proteomes" id="UP001596353"/>
    </source>
</evidence>
<protein>
    <submittedName>
        <fullName evidence="2">Uncharacterized protein</fullName>
    </submittedName>
</protein>
<reference evidence="3" key="1">
    <citation type="journal article" date="2019" name="Int. J. Syst. Evol. Microbiol.">
        <title>The Global Catalogue of Microorganisms (GCM) 10K type strain sequencing project: providing services to taxonomists for standard genome sequencing and annotation.</title>
        <authorList>
            <consortium name="The Broad Institute Genomics Platform"/>
            <consortium name="The Broad Institute Genome Sequencing Center for Infectious Disease"/>
            <person name="Wu L."/>
            <person name="Ma J."/>
        </authorList>
    </citation>
    <scope>NUCLEOTIDE SEQUENCE [LARGE SCALE GENOMIC DNA]</scope>
    <source>
        <strain evidence="3">CCUG 66188</strain>
    </source>
</reference>
<keyword evidence="1" id="KW-1133">Transmembrane helix</keyword>